<evidence type="ECO:0000313" key="3">
    <source>
        <dbReference type="Proteomes" id="UP001590951"/>
    </source>
</evidence>
<feature type="region of interest" description="Disordered" evidence="1">
    <location>
        <begin position="1"/>
        <end position="23"/>
    </location>
</feature>
<dbReference type="Gene3D" id="1.10.10.2360">
    <property type="match status" value="1"/>
</dbReference>
<reference evidence="2 3" key="1">
    <citation type="submission" date="2024-09" db="EMBL/GenBank/DDBJ databases">
        <title>Rethinking Asexuality: The Enigmatic Case of Functional Sexual Genes in Lepraria (Stereocaulaceae).</title>
        <authorList>
            <person name="Doellman M."/>
            <person name="Sun Y."/>
            <person name="Barcenas-Pena A."/>
            <person name="Lumbsch H.T."/>
            <person name="Grewe F."/>
        </authorList>
    </citation>
    <scope>NUCLEOTIDE SEQUENCE [LARGE SCALE GENOMIC DNA]</scope>
    <source>
        <strain evidence="2 3">Grewe 0041</strain>
    </source>
</reference>
<feature type="compositionally biased region" description="Polar residues" evidence="1">
    <location>
        <begin position="7"/>
        <end position="23"/>
    </location>
</feature>
<sequence length="250" mass="27343">MLKSHSGDNNALRSKSTAYTQPNIRTAGAPYQLTSVTEAFGTPGNFQSITSMGPYEKQSFEELRLKDYDIGRKPLSTKTSVCKSKAFAELEINKTIEEAEKRYDYLWQKHSFPMNGENPGSRKALRSTSEGSALVYIPKEDAWSPPSQCVWVESSVKIPWKASIADAYPLKKKFFTTVLKISEPTVEMYIDSLKAEAKGKASAAQIKETMALTCGLGVGETDLSSFVEAKVLPVKLANGVDSFASASSKG</sequence>
<dbReference type="Proteomes" id="UP001590951">
    <property type="component" value="Unassembled WGS sequence"/>
</dbReference>
<comment type="caution">
    <text evidence="2">The sequence shown here is derived from an EMBL/GenBank/DDBJ whole genome shotgun (WGS) entry which is preliminary data.</text>
</comment>
<name>A0ABR4BMQ4_9LECA</name>
<gene>
    <name evidence="2" type="ORF">ABVK25_000361</name>
</gene>
<proteinExistence type="predicted"/>
<organism evidence="2 3">
    <name type="scientific">Lepraria finkii</name>
    <dbReference type="NCBI Taxonomy" id="1340010"/>
    <lineage>
        <taxon>Eukaryota</taxon>
        <taxon>Fungi</taxon>
        <taxon>Dikarya</taxon>
        <taxon>Ascomycota</taxon>
        <taxon>Pezizomycotina</taxon>
        <taxon>Lecanoromycetes</taxon>
        <taxon>OSLEUM clade</taxon>
        <taxon>Lecanoromycetidae</taxon>
        <taxon>Lecanorales</taxon>
        <taxon>Lecanorineae</taxon>
        <taxon>Stereocaulaceae</taxon>
        <taxon>Lepraria</taxon>
    </lineage>
</organism>
<dbReference type="EMBL" id="JBHFEH010000001">
    <property type="protein sequence ID" value="KAL2059069.1"/>
    <property type="molecule type" value="Genomic_DNA"/>
</dbReference>
<accession>A0ABR4BMQ4</accession>
<protein>
    <submittedName>
        <fullName evidence="2">Uncharacterized protein</fullName>
    </submittedName>
</protein>
<keyword evidence="3" id="KW-1185">Reference proteome</keyword>
<evidence type="ECO:0000313" key="2">
    <source>
        <dbReference type="EMBL" id="KAL2059069.1"/>
    </source>
</evidence>
<evidence type="ECO:0000256" key="1">
    <source>
        <dbReference type="SAM" id="MobiDB-lite"/>
    </source>
</evidence>